<keyword evidence="1" id="KW-1133">Transmembrane helix</keyword>
<sequence>MKLETAKSLLLIILIGTSLILTFGMWNYRAEYEPLNDDESIDKADLGGEQKNANDVVKPNNVVFKINGEFYSYEDPEDSAELFEDIQTWEMTDLQNTDVEEKTADAEVEIIFPTGVPLSLFESILNTDRTLTNNMNFYVDRFYIQLQEEDQLLKVYFVSLDGDEVVEGTIHSTTNYEQLLSMFSNLKGEKYQENHLLTETARNIYIPDGEKTMQSFKYTFNMTRTADVRNIMFARPNLVSESKSAESIMYRTDDRQLNITGGGMKFINVAEWNKEPADKSVFQQSLENINEHAGFTDDYRLDSYTDDSITYRLYRLQYPVINNSYMDLSTIYQRWQSDQLSEYTRSLISLDTVANTSSIKLRDSDEIISSIQQNKNVADIQDVQIGYRLTVEKDVNGEDYALLEPDWYQRVNDSWSVVPEKNTGTQNVEGGS</sequence>
<dbReference type="CDD" id="cd15787">
    <property type="entry name" value="YycH_N"/>
    <property type="match status" value="1"/>
</dbReference>
<name>A0ABQ2NV70_9BACI</name>
<dbReference type="InterPro" id="IPR009996">
    <property type="entry name" value="YycH"/>
</dbReference>
<evidence type="ECO:0000256" key="1">
    <source>
        <dbReference type="SAM" id="Phobius"/>
    </source>
</evidence>
<organism evidence="3 4">
    <name type="scientific">Oceanobacillus neutriphilus</name>
    <dbReference type="NCBI Taxonomy" id="531815"/>
    <lineage>
        <taxon>Bacteria</taxon>
        <taxon>Bacillati</taxon>
        <taxon>Bacillota</taxon>
        <taxon>Bacilli</taxon>
        <taxon>Bacillales</taxon>
        <taxon>Bacillaceae</taxon>
        <taxon>Oceanobacillus</taxon>
    </lineage>
</organism>
<dbReference type="InterPro" id="IPR042274">
    <property type="entry name" value="YycH/YycI_2"/>
</dbReference>
<gene>
    <name evidence="3" type="ORF">GCM10011346_23070</name>
</gene>
<evidence type="ECO:0000313" key="3">
    <source>
        <dbReference type="EMBL" id="GGP11332.1"/>
    </source>
</evidence>
<comment type="caution">
    <text evidence="3">The sequence shown here is derived from an EMBL/GenBank/DDBJ whole genome shotgun (WGS) entry which is preliminary data.</text>
</comment>
<keyword evidence="1" id="KW-0812">Transmembrane</keyword>
<reference evidence="4" key="1">
    <citation type="journal article" date="2019" name="Int. J. Syst. Evol. Microbiol.">
        <title>The Global Catalogue of Microorganisms (GCM) 10K type strain sequencing project: providing services to taxonomists for standard genome sequencing and annotation.</title>
        <authorList>
            <consortium name="The Broad Institute Genomics Platform"/>
            <consortium name="The Broad Institute Genome Sequencing Center for Infectious Disease"/>
            <person name="Wu L."/>
            <person name="Ma J."/>
        </authorList>
    </citation>
    <scope>NUCLEOTIDE SEQUENCE [LARGE SCALE GENOMIC DNA]</scope>
    <source>
        <strain evidence="4">CGMCC 1.7693</strain>
    </source>
</reference>
<dbReference type="EMBL" id="BMLW01000006">
    <property type="protein sequence ID" value="GGP11332.1"/>
    <property type="molecule type" value="Genomic_DNA"/>
</dbReference>
<feature type="domain" description="Regulatory protein YycH" evidence="2">
    <location>
        <begin position="4"/>
        <end position="419"/>
    </location>
</feature>
<dbReference type="Proteomes" id="UP000641206">
    <property type="component" value="Unassembled WGS sequence"/>
</dbReference>
<feature type="transmembrane region" description="Helical" evidence="1">
    <location>
        <begin position="9"/>
        <end position="28"/>
    </location>
</feature>
<accession>A0ABQ2NV70</accession>
<dbReference type="Gene3D" id="3.30.310.160">
    <property type="entry name" value="YycH protein, domain 2"/>
    <property type="match status" value="1"/>
</dbReference>
<keyword evidence="1" id="KW-0472">Membrane</keyword>
<protein>
    <recommendedName>
        <fullName evidence="2">Regulatory protein YycH domain-containing protein</fullName>
    </recommendedName>
</protein>
<dbReference type="Pfam" id="PF07435">
    <property type="entry name" value="YycH"/>
    <property type="match status" value="1"/>
</dbReference>
<evidence type="ECO:0000259" key="2">
    <source>
        <dbReference type="Pfam" id="PF07435"/>
    </source>
</evidence>
<keyword evidence="4" id="KW-1185">Reference proteome</keyword>
<proteinExistence type="predicted"/>
<dbReference type="RefSeq" id="WP_188734588.1">
    <property type="nucleotide sequence ID" value="NZ_BMLW01000006.1"/>
</dbReference>
<evidence type="ECO:0000313" key="4">
    <source>
        <dbReference type="Proteomes" id="UP000641206"/>
    </source>
</evidence>